<evidence type="ECO:0000313" key="8">
    <source>
        <dbReference type="Proteomes" id="UP001305928"/>
    </source>
</evidence>
<accession>A0ABZ0PW18</accession>
<evidence type="ECO:0000256" key="1">
    <source>
        <dbReference type="ARBA" id="ARBA00022729"/>
    </source>
</evidence>
<feature type="domain" description="Organic solvent tolerance-like N-terminal" evidence="5">
    <location>
        <begin position="151"/>
        <end position="283"/>
    </location>
</feature>
<dbReference type="Proteomes" id="UP001305928">
    <property type="component" value="Chromosome"/>
</dbReference>
<sequence length="934" mass="105683" precursor="true">MAVNFPAVRKKFPLLVTGGLLALQPVAGQFAFAAEQFDCRASATGGWACAPKASNAALPARPVHSGSAISASTSAARADDKTARTTLVTESGGKALASRSADYSHLDWVPREQLNAAQLAEVAPYCAGAYVEPNRPGMDDKTPMDEAPLFVSAKASRYEQQEQVATLAGDVVLRQAGMQVEADEANLRQAENRGELIGNVRLRDQGMLVVGDRAELQLDNGEARVDNAEYVLHKSHVRGSALYAKREETAIIRLKDGTYTSCEPGSNTWHLKGNNITLNPATGFGTATNVTLRVKDIPVFYTPYIYFPIDDRRQSGFLPPSIGSSSDNGVTLQTPYYFNLAPNYDATLYPTYMSDRGLLMEGEFRYLTKSSEGQFGAAYLDDSNDERKLQSEYEDQRWLYSWQHRGGLDSRLLAEVDYTDISDPYYFQDLDTDLGIETTAYVNQRGTLTYRGDSYTAQLNAHAYELANITDITPYNRLPQITLDGKLPFHPAGLDFSYGSELVRFDRDLRSGNFINEDGVAEQLWYDARLRGLARANGNRLHLEPGVSLPLNWNWGFLKPQIKYLHTNYDLSLDQQGKNTLLAEQEFKGSQDRGVGLFSVDSGLYFDRDTQWFGKAYRQTLEPRLFYLYVPEEDQTDIPVFDTGENTFSYSSLWRENRFSGKDRIGDENKLSLGVTNRWIESNGFERQRFSIGQAYYFADRKVTMPDSFSGVPGTTPLKDRADYKSSVSPYALEYLYRFNRDWRLSSDFNWDPDSHRTRSGSAMFHYQPEDNPNKVVNAGYRYRNDTLRYDQDSGTWTFDSNYGSPTLSDGVTPNPNFIKDYYKISQHDFSVIWPIVPQWSVISRWQYDYNRNRTLEAFGGFEYDSCCWKLRLINRYWIDYDEVSLNPSLNDEADTGIFLQIVLKGLGGVTGNKVETFLDQGIQGYREREDQAY</sequence>
<evidence type="ECO:0000259" key="6">
    <source>
        <dbReference type="Pfam" id="PF04453"/>
    </source>
</evidence>
<dbReference type="InterPro" id="IPR020889">
    <property type="entry name" value="LipoPS_assembly_LptD"/>
</dbReference>
<feature type="chain" id="PRO_5044931908" description="LPS-assembly protein LptD" evidence="4">
    <location>
        <begin position="34"/>
        <end position="934"/>
    </location>
</feature>
<comment type="subcellular location">
    <subcellularLocation>
        <location evidence="4">Cell outer membrane</location>
    </subcellularLocation>
</comment>
<dbReference type="PANTHER" id="PTHR30189:SF1">
    <property type="entry name" value="LPS-ASSEMBLY PROTEIN LPTD"/>
    <property type="match status" value="1"/>
</dbReference>
<comment type="similarity">
    <text evidence="4">Belongs to the LptD family.</text>
</comment>
<comment type="function">
    <text evidence="4">Together with LptE, is involved in the assembly of lipopolysaccharide (LPS) at the surface of the outer membrane.</text>
</comment>
<dbReference type="Pfam" id="PF04453">
    <property type="entry name" value="LptD"/>
    <property type="match status" value="1"/>
</dbReference>
<evidence type="ECO:0000256" key="4">
    <source>
        <dbReference type="HAMAP-Rule" id="MF_01411"/>
    </source>
</evidence>
<gene>
    <name evidence="4" type="primary">lptD</name>
    <name evidence="7" type="ORF">SBP02_18245</name>
</gene>
<dbReference type="RefSeq" id="WP_318643814.1">
    <property type="nucleotide sequence ID" value="NZ_CP137892.1"/>
</dbReference>
<dbReference type="Pfam" id="PF03968">
    <property type="entry name" value="LptD_N"/>
    <property type="match status" value="1"/>
</dbReference>
<dbReference type="InterPro" id="IPR007543">
    <property type="entry name" value="LptD_C"/>
</dbReference>
<proteinExistence type="inferred from homology"/>
<feature type="signal peptide" evidence="4">
    <location>
        <begin position="1"/>
        <end position="33"/>
    </location>
</feature>
<keyword evidence="2 4" id="KW-0472">Membrane</keyword>
<dbReference type="EMBL" id="CP137892">
    <property type="protein sequence ID" value="WPC04674.1"/>
    <property type="molecule type" value="Genomic_DNA"/>
</dbReference>
<evidence type="ECO:0000256" key="3">
    <source>
        <dbReference type="ARBA" id="ARBA00023237"/>
    </source>
</evidence>
<name>A0ABZ0PW18_9PSED</name>
<comment type="caution">
    <text evidence="4">Lacks conserved residue(s) required for the propagation of feature annotation.</text>
</comment>
<evidence type="ECO:0000259" key="5">
    <source>
        <dbReference type="Pfam" id="PF03968"/>
    </source>
</evidence>
<reference evidence="7 8" key="1">
    <citation type="submission" date="2023-11" db="EMBL/GenBank/DDBJ databases">
        <title>Complete genome of Pseudomonas benzenivorans BA3361.</title>
        <authorList>
            <person name="Shin S.Y."/>
            <person name="Song J."/>
            <person name="Kang H."/>
        </authorList>
    </citation>
    <scope>NUCLEOTIDE SEQUENCE [LARGE SCALE GENOMIC DNA]</scope>
    <source>
        <strain evidence="7 8">HNIBRBA3361</strain>
    </source>
</reference>
<dbReference type="HAMAP" id="MF_01411">
    <property type="entry name" value="LPS_assembly_LptD"/>
    <property type="match status" value="1"/>
</dbReference>
<evidence type="ECO:0000256" key="2">
    <source>
        <dbReference type="ARBA" id="ARBA00023136"/>
    </source>
</evidence>
<feature type="domain" description="LptD C-terminal" evidence="6">
    <location>
        <begin position="396"/>
        <end position="840"/>
    </location>
</feature>
<organism evidence="7 8">
    <name type="scientific">Pseudomonas benzenivorans</name>
    <dbReference type="NCBI Taxonomy" id="556533"/>
    <lineage>
        <taxon>Bacteria</taxon>
        <taxon>Pseudomonadati</taxon>
        <taxon>Pseudomonadota</taxon>
        <taxon>Gammaproteobacteria</taxon>
        <taxon>Pseudomonadales</taxon>
        <taxon>Pseudomonadaceae</taxon>
        <taxon>Pseudomonas</taxon>
    </lineage>
</organism>
<dbReference type="PANTHER" id="PTHR30189">
    <property type="entry name" value="LPS-ASSEMBLY PROTEIN"/>
    <property type="match status" value="1"/>
</dbReference>
<keyword evidence="3 4" id="KW-0998">Cell outer membrane</keyword>
<comment type="subunit">
    <text evidence="4">Component of the lipopolysaccharide transport and assembly complex. Interacts with LptE and LptA.</text>
</comment>
<keyword evidence="8" id="KW-1185">Reference proteome</keyword>
<evidence type="ECO:0000313" key="7">
    <source>
        <dbReference type="EMBL" id="WPC04674.1"/>
    </source>
</evidence>
<keyword evidence="1 4" id="KW-0732">Signal</keyword>
<protein>
    <recommendedName>
        <fullName evidence="4">LPS-assembly protein LptD</fullName>
    </recommendedName>
</protein>
<dbReference type="InterPro" id="IPR050218">
    <property type="entry name" value="LptD"/>
</dbReference>
<dbReference type="Gene3D" id="2.60.450.10">
    <property type="entry name" value="Lipopolysaccharide (LPS) transport protein A like domain"/>
    <property type="match status" value="1"/>
</dbReference>
<dbReference type="InterPro" id="IPR005653">
    <property type="entry name" value="OstA-like_N"/>
</dbReference>